<evidence type="ECO:0000256" key="1">
    <source>
        <dbReference type="SAM" id="Phobius"/>
    </source>
</evidence>
<feature type="transmembrane region" description="Helical" evidence="1">
    <location>
        <begin position="6"/>
        <end position="25"/>
    </location>
</feature>
<accession>A0A1F5HD00</accession>
<proteinExistence type="predicted"/>
<reference evidence="2 3" key="1">
    <citation type="journal article" date="2016" name="Nat. Commun.">
        <title>Thousands of microbial genomes shed light on interconnected biogeochemical processes in an aquifer system.</title>
        <authorList>
            <person name="Anantharaman K."/>
            <person name="Brown C.T."/>
            <person name="Hug L.A."/>
            <person name="Sharon I."/>
            <person name="Castelle C.J."/>
            <person name="Probst A.J."/>
            <person name="Thomas B.C."/>
            <person name="Singh A."/>
            <person name="Wilkins M.J."/>
            <person name="Karaoz U."/>
            <person name="Brodie E.L."/>
            <person name="Williams K.H."/>
            <person name="Hubbard S.S."/>
            <person name="Banfield J.F."/>
        </authorList>
    </citation>
    <scope>NUCLEOTIDE SEQUENCE [LARGE SCALE GENOMIC DNA]</scope>
</reference>
<evidence type="ECO:0000313" key="2">
    <source>
        <dbReference type="EMBL" id="OGE01946.1"/>
    </source>
</evidence>
<keyword evidence="1" id="KW-1133">Transmembrane helix</keyword>
<comment type="caution">
    <text evidence="2">The sequence shown here is derived from an EMBL/GenBank/DDBJ whole genome shotgun (WGS) entry which is preliminary data.</text>
</comment>
<dbReference type="EMBL" id="MFCA01000022">
    <property type="protein sequence ID" value="OGE01946.1"/>
    <property type="molecule type" value="Genomic_DNA"/>
</dbReference>
<organism evidence="2 3">
    <name type="scientific">Candidatus Curtissbacteria bacterium RIFOXYA1_FULL_41_14</name>
    <dbReference type="NCBI Taxonomy" id="1797737"/>
    <lineage>
        <taxon>Bacteria</taxon>
        <taxon>Candidatus Curtissiibacteriota</taxon>
    </lineage>
</organism>
<evidence type="ECO:0000313" key="3">
    <source>
        <dbReference type="Proteomes" id="UP000176751"/>
    </source>
</evidence>
<protein>
    <submittedName>
        <fullName evidence="2">Uncharacterized protein</fullName>
    </submittedName>
</protein>
<gene>
    <name evidence="2" type="ORF">A2196_05040</name>
</gene>
<dbReference type="Proteomes" id="UP000176751">
    <property type="component" value="Unassembled WGS sequence"/>
</dbReference>
<name>A0A1F5HD00_9BACT</name>
<keyword evidence="1" id="KW-0472">Membrane</keyword>
<keyword evidence="1" id="KW-0812">Transmembrane</keyword>
<dbReference type="AlphaFoldDB" id="A0A1F5HD00"/>
<sequence>MIIFVVLGIFILLVSFIVAFASLIYEQKRNIEVKEDLEPIKDSGVNQEQVDRAVVSDVSGTSDIKRVETFEEDRLKTAATEIFPWEQDKANTPAPRQDFVTFPEKTKPVQRLNGVISVKDMLSKS</sequence>